<organism evidence="2 3">
    <name type="scientific">Salix dunnii</name>
    <dbReference type="NCBI Taxonomy" id="1413687"/>
    <lineage>
        <taxon>Eukaryota</taxon>
        <taxon>Viridiplantae</taxon>
        <taxon>Streptophyta</taxon>
        <taxon>Embryophyta</taxon>
        <taxon>Tracheophyta</taxon>
        <taxon>Spermatophyta</taxon>
        <taxon>Magnoliopsida</taxon>
        <taxon>eudicotyledons</taxon>
        <taxon>Gunneridae</taxon>
        <taxon>Pentapetalae</taxon>
        <taxon>rosids</taxon>
        <taxon>fabids</taxon>
        <taxon>Malpighiales</taxon>
        <taxon>Salicaceae</taxon>
        <taxon>Saliceae</taxon>
        <taxon>Salix</taxon>
    </lineage>
</organism>
<dbReference type="GO" id="GO:0006886">
    <property type="term" value="P:intracellular protein transport"/>
    <property type="evidence" value="ECO:0007669"/>
    <property type="project" value="InterPro"/>
</dbReference>
<evidence type="ECO:0000259" key="1">
    <source>
        <dbReference type="Pfam" id="PF05008"/>
    </source>
</evidence>
<dbReference type="AlphaFoldDB" id="A0A835J7T2"/>
<accession>A0A835J7T2</accession>
<proteinExistence type="predicted"/>
<dbReference type="Pfam" id="PF05008">
    <property type="entry name" value="V-SNARE"/>
    <property type="match status" value="1"/>
</dbReference>
<dbReference type="Proteomes" id="UP000657918">
    <property type="component" value="Unassembled WGS sequence"/>
</dbReference>
<protein>
    <recommendedName>
        <fullName evidence="1">Vesicle transport v-SNARE N-terminal domain-containing protein</fullName>
    </recommendedName>
</protein>
<keyword evidence="3" id="KW-1185">Reference proteome</keyword>
<dbReference type="OrthoDB" id="430637at2759"/>
<gene>
    <name evidence="2" type="ORF">SADUNF_Sadunf18G0047200</name>
</gene>
<evidence type="ECO:0000313" key="3">
    <source>
        <dbReference type="Proteomes" id="UP000657918"/>
    </source>
</evidence>
<reference evidence="2 3" key="1">
    <citation type="submission" date="2020-10" db="EMBL/GenBank/DDBJ databases">
        <title>Plant Genome Project.</title>
        <authorList>
            <person name="Zhang R.-G."/>
        </authorList>
    </citation>
    <scope>NUCLEOTIDE SEQUENCE [LARGE SCALE GENOMIC DNA]</scope>
    <source>
        <strain evidence="2">FAFU-HL-1</strain>
        <tissue evidence="2">Leaf</tissue>
    </source>
</reference>
<dbReference type="InterPro" id="IPR007705">
    <property type="entry name" value="Vesicle_trsprt_v-SNARE_N"/>
</dbReference>
<evidence type="ECO:0000313" key="2">
    <source>
        <dbReference type="EMBL" id="KAF9662380.1"/>
    </source>
</evidence>
<dbReference type="GO" id="GO:0016020">
    <property type="term" value="C:membrane"/>
    <property type="evidence" value="ECO:0007669"/>
    <property type="project" value="InterPro"/>
</dbReference>
<sequence length="86" mass="9928">MSEIFVGYECQYCKISSNLFRKCTAAVSLDGEKKKEEANFRRTARDEFLEAGMTAALKTLGDQRSRLMMATEMFCSLEKKKIDRRD</sequence>
<dbReference type="EMBL" id="JADGMS010000018">
    <property type="protein sequence ID" value="KAF9662380.1"/>
    <property type="molecule type" value="Genomic_DNA"/>
</dbReference>
<name>A0A835J7T2_9ROSI</name>
<comment type="caution">
    <text evidence="2">The sequence shown here is derived from an EMBL/GenBank/DDBJ whole genome shotgun (WGS) entry which is preliminary data.</text>
</comment>
<feature type="domain" description="Vesicle transport v-SNARE N-terminal" evidence="1">
    <location>
        <begin position="1"/>
        <end position="39"/>
    </location>
</feature>